<accession>A0ACC6KUF5</accession>
<name>A0ACC6KUF5_9SPHI</name>
<gene>
    <name evidence="1" type="ORF">J2X78_001300</name>
</gene>
<sequence>MKTFAFIQHQLIPRALIAGNIAVVHLIFLLAKADYGYVLWATACCIVMLTAGIVRASKYLLIAGITAYLAVLLFLSI</sequence>
<dbReference type="Proteomes" id="UP001246858">
    <property type="component" value="Unassembled WGS sequence"/>
</dbReference>
<protein>
    <submittedName>
        <fullName evidence="1">Uncharacterized protein</fullName>
    </submittedName>
</protein>
<reference evidence="1" key="1">
    <citation type="submission" date="2023-07" db="EMBL/GenBank/DDBJ databases">
        <title>Sorghum-associated microbial communities from plants grown in Nebraska, USA.</title>
        <authorList>
            <person name="Schachtman D."/>
        </authorList>
    </citation>
    <scope>NUCLEOTIDE SEQUENCE</scope>
    <source>
        <strain evidence="1">2697</strain>
    </source>
</reference>
<evidence type="ECO:0000313" key="2">
    <source>
        <dbReference type="Proteomes" id="UP001246858"/>
    </source>
</evidence>
<proteinExistence type="predicted"/>
<organism evidence="1 2">
    <name type="scientific">Pedobacter africanus</name>
    <dbReference type="NCBI Taxonomy" id="151894"/>
    <lineage>
        <taxon>Bacteria</taxon>
        <taxon>Pseudomonadati</taxon>
        <taxon>Bacteroidota</taxon>
        <taxon>Sphingobacteriia</taxon>
        <taxon>Sphingobacteriales</taxon>
        <taxon>Sphingobacteriaceae</taxon>
        <taxon>Pedobacter</taxon>
    </lineage>
</organism>
<comment type="caution">
    <text evidence="1">The sequence shown here is derived from an EMBL/GenBank/DDBJ whole genome shotgun (WGS) entry which is preliminary data.</text>
</comment>
<dbReference type="EMBL" id="JAVDTF010000001">
    <property type="protein sequence ID" value="MDR6782748.1"/>
    <property type="molecule type" value="Genomic_DNA"/>
</dbReference>
<evidence type="ECO:0000313" key="1">
    <source>
        <dbReference type="EMBL" id="MDR6782748.1"/>
    </source>
</evidence>
<keyword evidence="2" id="KW-1185">Reference proteome</keyword>